<dbReference type="EMBL" id="JBHUCM010000045">
    <property type="protein sequence ID" value="MFD1545015.1"/>
    <property type="molecule type" value="Genomic_DNA"/>
</dbReference>
<dbReference type="RefSeq" id="WP_308126912.1">
    <property type="nucleotide sequence ID" value="NZ_JAHKRM010000005.1"/>
</dbReference>
<dbReference type="PANTHER" id="PTHR30349:SF81">
    <property type="entry name" value="TYROSINE RECOMBINASE XERC"/>
    <property type="match status" value="1"/>
</dbReference>
<evidence type="ECO:0000313" key="5">
    <source>
        <dbReference type="Proteomes" id="UP001597097"/>
    </source>
</evidence>
<evidence type="ECO:0000259" key="3">
    <source>
        <dbReference type="PROSITE" id="PS51898"/>
    </source>
</evidence>
<dbReference type="PANTHER" id="PTHR30349">
    <property type="entry name" value="PHAGE INTEGRASE-RELATED"/>
    <property type="match status" value="1"/>
</dbReference>
<organism evidence="4 5">
    <name type="scientific">Nonomuraea guangzhouensis</name>
    <dbReference type="NCBI Taxonomy" id="1291555"/>
    <lineage>
        <taxon>Bacteria</taxon>
        <taxon>Bacillati</taxon>
        <taxon>Actinomycetota</taxon>
        <taxon>Actinomycetes</taxon>
        <taxon>Streptosporangiales</taxon>
        <taxon>Streptosporangiaceae</taxon>
        <taxon>Nonomuraea</taxon>
    </lineage>
</organism>
<dbReference type="SUPFAM" id="SSF56349">
    <property type="entry name" value="DNA breaking-rejoining enzymes"/>
    <property type="match status" value="1"/>
</dbReference>
<protein>
    <submittedName>
        <fullName evidence="4">Tyrosine-type recombinase/integrase</fullName>
    </submittedName>
</protein>
<keyword evidence="5" id="KW-1185">Reference proteome</keyword>
<dbReference type="InterPro" id="IPR013762">
    <property type="entry name" value="Integrase-like_cat_sf"/>
</dbReference>
<gene>
    <name evidence="4" type="ORF">ACFSJ0_48785</name>
</gene>
<feature type="domain" description="Tyr recombinase" evidence="3">
    <location>
        <begin position="155"/>
        <end position="352"/>
    </location>
</feature>
<dbReference type="PROSITE" id="PS51898">
    <property type="entry name" value="TYR_RECOMBINASE"/>
    <property type="match status" value="1"/>
</dbReference>
<comment type="caution">
    <text evidence="4">The sequence shown here is derived from an EMBL/GenBank/DDBJ whole genome shotgun (WGS) entry which is preliminary data.</text>
</comment>
<dbReference type="Pfam" id="PF00589">
    <property type="entry name" value="Phage_integrase"/>
    <property type="match status" value="1"/>
</dbReference>
<dbReference type="InterPro" id="IPR050090">
    <property type="entry name" value="Tyrosine_recombinase_XerCD"/>
</dbReference>
<name>A0ABW4GQ84_9ACTN</name>
<sequence length="375" mass="40796">MTESATAPGPDSRPLPATAFPAFPAFPASAAGLAPGAAAAVAPARDPYLLYLGRLGSTDSRRAMRICLDHITRMLAGDRLDDATVTGQGQPWHHLRYEHTAWIREQVDQMDWSPAYRNKHLAALRGVLKEAWKLGLLSTDDHLRAVALAPFGGHREPAGQHVPDTVIGALIAACDADRSPAGVVTGAGLRDAAIIAVLDACGLRRAELVALQYPDYDRARRMLTVIGKGDKQRRIPVNSFAARRLEAWLARRGTHRGPLFPRLTRGGRLRTAPDGRPWRMNPQAVRDILAKRTEQAATTAVRPHDLRRTFISNLLPQADAIMTARLAGHASPSTTLRYDVRPDEEARDAVERLRVPTVAPLLPDMPADQPPPAAP</sequence>
<dbReference type="Gene3D" id="1.10.443.10">
    <property type="entry name" value="Intergrase catalytic core"/>
    <property type="match status" value="1"/>
</dbReference>
<evidence type="ECO:0000313" key="4">
    <source>
        <dbReference type="EMBL" id="MFD1545015.1"/>
    </source>
</evidence>
<proteinExistence type="predicted"/>
<dbReference type="Proteomes" id="UP001597097">
    <property type="component" value="Unassembled WGS sequence"/>
</dbReference>
<keyword evidence="1" id="KW-0233">DNA recombination</keyword>
<dbReference type="InterPro" id="IPR002104">
    <property type="entry name" value="Integrase_catalytic"/>
</dbReference>
<evidence type="ECO:0000256" key="2">
    <source>
        <dbReference type="SAM" id="MobiDB-lite"/>
    </source>
</evidence>
<evidence type="ECO:0000256" key="1">
    <source>
        <dbReference type="ARBA" id="ARBA00023172"/>
    </source>
</evidence>
<reference evidence="5" key="1">
    <citation type="journal article" date="2019" name="Int. J. Syst. Evol. Microbiol.">
        <title>The Global Catalogue of Microorganisms (GCM) 10K type strain sequencing project: providing services to taxonomists for standard genome sequencing and annotation.</title>
        <authorList>
            <consortium name="The Broad Institute Genomics Platform"/>
            <consortium name="The Broad Institute Genome Sequencing Center for Infectious Disease"/>
            <person name="Wu L."/>
            <person name="Ma J."/>
        </authorList>
    </citation>
    <scope>NUCLEOTIDE SEQUENCE [LARGE SCALE GENOMIC DNA]</scope>
    <source>
        <strain evidence="5">CGMCC 1.15399</strain>
    </source>
</reference>
<feature type="region of interest" description="Disordered" evidence="2">
    <location>
        <begin position="352"/>
        <end position="375"/>
    </location>
</feature>
<accession>A0ABW4GQ84</accession>
<dbReference type="InterPro" id="IPR011010">
    <property type="entry name" value="DNA_brk_join_enz"/>
</dbReference>